<evidence type="ECO:0000313" key="2">
    <source>
        <dbReference type="EMBL" id="UXE37293.1"/>
    </source>
</evidence>
<evidence type="ECO:0000313" key="3">
    <source>
        <dbReference type="Proteomes" id="UP001064206"/>
    </source>
</evidence>
<organism evidence="2 3">
    <name type="scientific">Raoultella ornithinolytica</name>
    <name type="common">Klebsiella ornithinolytica</name>
    <dbReference type="NCBI Taxonomy" id="54291"/>
    <lineage>
        <taxon>Bacteria</taxon>
        <taxon>Pseudomonadati</taxon>
        <taxon>Pseudomonadota</taxon>
        <taxon>Gammaproteobacteria</taxon>
        <taxon>Enterobacterales</taxon>
        <taxon>Enterobacteriaceae</taxon>
        <taxon>Klebsiella/Raoultella group</taxon>
        <taxon>Raoultella</taxon>
    </lineage>
</organism>
<feature type="region of interest" description="Disordered" evidence="1">
    <location>
        <begin position="176"/>
        <end position="218"/>
    </location>
</feature>
<evidence type="ECO:0000256" key="1">
    <source>
        <dbReference type="SAM" id="MobiDB-lite"/>
    </source>
</evidence>
<dbReference type="EMBL" id="CP104450">
    <property type="protein sequence ID" value="UXE37293.1"/>
    <property type="molecule type" value="Genomic_DNA"/>
</dbReference>
<dbReference type="RefSeq" id="WP_072040108.1">
    <property type="nucleotide sequence ID" value="NZ_CP104450.1"/>
</dbReference>
<sequence>MIEKRKALTATQNDPEQKTDLPEDLPDLPELPEPLSGPELPDLTRLYKRRCRDGNVMQRCKHMLIAGYSPGRVALLLRLPQEKVIDLYNNSYNPKCRRFANPNNGKLIHTMWSEGATLSEICQTLGLPLFTVVMSLRGDGVTEAAMAPRMPDYNDPLCVEYRRVVARKAASKSRPIQINPVRRVSPASRGDVSGANARKAGCIRKSQQTTTASQTATA</sequence>
<feature type="compositionally biased region" description="Low complexity" evidence="1">
    <location>
        <begin position="206"/>
        <end position="218"/>
    </location>
</feature>
<gene>
    <name evidence="2" type="ORF">N2J37_22630</name>
</gene>
<dbReference type="Proteomes" id="UP001064206">
    <property type="component" value="Chromosome"/>
</dbReference>
<accession>A0A9Q9JAC6</accession>
<protein>
    <submittedName>
        <fullName evidence="2">Uncharacterized protein</fullName>
    </submittedName>
</protein>
<proteinExistence type="predicted"/>
<feature type="region of interest" description="Disordered" evidence="1">
    <location>
        <begin position="1"/>
        <end position="39"/>
    </location>
</feature>
<reference evidence="2" key="1">
    <citation type="submission" date="2022-09" db="EMBL/GenBank/DDBJ databases">
        <title>Multidrug resistance Raoultella ornithinolytica Strain MQB_Silv_108.</title>
        <authorList>
            <person name="Quintela-Baluja M."/>
        </authorList>
    </citation>
    <scope>NUCLEOTIDE SEQUENCE</scope>
    <source>
        <strain evidence="2">MQB_Silv_108</strain>
    </source>
</reference>
<name>A0A9Q9JAC6_RAOOR</name>
<dbReference type="AlphaFoldDB" id="A0A9Q9JAC6"/>